<proteinExistence type="predicted"/>
<evidence type="ECO:0000259" key="1">
    <source>
        <dbReference type="Pfam" id="PF19054"/>
    </source>
</evidence>
<feature type="domain" description="DUF5753" evidence="1">
    <location>
        <begin position="2"/>
        <end position="72"/>
    </location>
</feature>
<dbReference type="InterPro" id="IPR043917">
    <property type="entry name" value="DUF5753"/>
</dbReference>
<comment type="caution">
    <text evidence="2">The sequence shown here is derived from an EMBL/GenBank/DDBJ whole genome shotgun (WGS) entry which is preliminary data.</text>
</comment>
<keyword evidence="3" id="KW-1185">Reference proteome</keyword>
<dbReference type="EMBL" id="JAUSZS010000004">
    <property type="protein sequence ID" value="MDQ0933740.1"/>
    <property type="molecule type" value="Genomic_DNA"/>
</dbReference>
<dbReference type="Proteomes" id="UP001223072">
    <property type="component" value="Unassembled WGS sequence"/>
</dbReference>
<evidence type="ECO:0000313" key="2">
    <source>
        <dbReference type="EMBL" id="MDQ0933740.1"/>
    </source>
</evidence>
<sequence>MLAMQLDRLTGLLGADTVRLGIPPFTASLKLPPTGGFWIHDERLVTVETRHAELWIDDADNIATYLRTWKTL</sequence>
<evidence type="ECO:0000313" key="3">
    <source>
        <dbReference type="Proteomes" id="UP001223072"/>
    </source>
</evidence>
<dbReference type="Pfam" id="PF19054">
    <property type="entry name" value="DUF5753"/>
    <property type="match status" value="1"/>
</dbReference>
<reference evidence="2 3" key="1">
    <citation type="submission" date="2023-07" db="EMBL/GenBank/DDBJ databases">
        <title>Comparative genomics of wheat-associated soil bacteria to identify genetic determinants of phenazine resistance.</title>
        <authorList>
            <person name="Mouncey N."/>
        </authorList>
    </citation>
    <scope>NUCLEOTIDE SEQUENCE [LARGE SCALE GENOMIC DNA]</scope>
    <source>
        <strain evidence="2 3">W2I16</strain>
    </source>
</reference>
<organism evidence="2 3">
    <name type="scientific">Streptomyces turgidiscabies</name>
    <dbReference type="NCBI Taxonomy" id="85558"/>
    <lineage>
        <taxon>Bacteria</taxon>
        <taxon>Bacillati</taxon>
        <taxon>Actinomycetota</taxon>
        <taxon>Actinomycetes</taxon>
        <taxon>Kitasatosporales</taxon>
        <taxon>Streptomycetaceae</taxon>
        <taxon>Streptomyces</taxon>
    </lineage>
</organism>
<protein>
    <recommendedName>
        <fullName evidence="1">DUF5753 domain-containing protein</fullName>
    </recommendedName>
</protein>
<accession>A0ABU0RP47</accession>
<gene>
    <name evidence="2" type="ORF">QFZ49_003680</name>
</gene>
<name>A0ABU0RP47_9ACTN</name>